<name>X1SCC9_9ZZZZ</name>
<sequence length="190" mass="20682">AMLQQSDCVKLLPQNSSYDLQADTNESFLVKGIFVAPDTDDTFLTIKIDNVTVGFYRVYGKSGNHLGGIRGGYVGFNLMRYLVERGLPFSLPVAEGQKLHLSRPAGAGHIQVLYDRYDAGDIRKDMPCGSAAKNYGFLQYLRETNVLTGSGDMLLDTAITPAEFPDFPAGKPVPAKMSIKLHGIVGCPFS</sequence>
<organism evidence="1">
    <name type="scientific">marine sediment metagenome</name>
    <dbReference type="NCBI Taxonomy" id="412755"/>
    <lineage>
        <taxon>unclassified sequences</taxon>
        <taxon>metagenomes</taxon>
        <taxon>ecological metagenomes</taxon>
    </lineage>
</organism>
<protein>
    <submittedName>
        <fullName evidence="1">Uncharacterized protein</fullName>
    </submittedName>
</protein>
<accession>X1SCC9</accession>
<comment type="caution">
    <text evidence="1">The sequence shown here is derived from an EMBL/GenBank/DDBJ whole genome shotgun (WGS) entry which is preliminary data.</text>
</comment>
<evidence type="ECO:0000313" key="1">
    <source>
        <dbReference type="EMBL" id="GAI73065.1"/>
    </source>
</evidence>
<proteinExistence type="predicted"/>
<gene>
    <name evidence="1" type="ORF">S12H4_23722</name>
</gene>
<reference evidence="1" key="1">
    <citation type="journal article" date="2014" name="Front. Microbiol.">
        <title>High frequency of phylogenetically diverse reductive dehalogenase-homologous genes in deep subseafloor sedimentary metagenomes.</title>
        <authorList>
            <person name="Kawai M."/>
            <person name="Futagami T."/>
            <person name="Toyoda A."/>
            <person name="Takaki Y."/>
            <person name="Nishi S."/>
            <person name="Hori S."/>
            <person name="Arai W."/>
            <person name="Tsubouchi T."/>
            <person name="Morono Y."/>
            <person name="Uchiyama I."/>
            <person name="Ito T."/>
            <person name="Fujiyama A."/>
            <person name="Inagaki F."/>
            <person name="Takami H."/>
        </authorList>
    </citation>
    <scope>NUCLEOTIDE SEQUENCE</scope>
    <source>
        <strain evidence="1">Expedition CK06-06</strain>
    </source>
</reference>
<feature type="non-terminal residue" evidence="1">
    <location>
        <position position="190"/>
    </location>
</feature>
<dbReference type="EMBL" id="BARW01012671">
    <property type="protein sequence ID" value="GAI73065.1"/>
    <property type="molecule type" value="Genomic_DNA"/>
</dbReference>
<feature type="non-terminal residue" evidence="1">
    <location>
        <position position="1"/>
    </location>
</feature>
<dbReference type="AlphaFoldDB" id="X1SCC9"/>